<sequence>MEETIITLSRGGFPPFSARGCKQTIEPISAGEFRRTVQGELKYLSIIGHRKYRSVISCDDRAPFAHEKLWCGEKIGVDCLQPFYQRFVEEDGTLDMTLERPPVDKTLRVMNNFNEKVPYKLIDAQKIILEVKPRIGEYFYVRYRPHLKMRVIDFTLHTKEWDLEGGWKLELEEV</sequence>
<gene>
    <name evidence="1" type="ORF">GQ61_02105</name>
</gene>
<dbReference type="Proteomes" id="UP000237351">
    <property type="component" value="Chromosome"/>
</dbReference>
<name>A0A1W6N3A4_9PROT</name>
<dbReference type="OrthoDB" id="8080408at2"/>
<dbReference type="STRING" id="1414854.GQ61_02105"/>
<accession>A0A1W6N3A4</accession>
<keyword evidence="2" id="KW-1185">Reference proteome</keyword>
<dbReference type="KEGG" id="naf:GQ61_02105"/>
<evidence type="ECO:0000313" key="1">
    <source>
        <dbReference type="EMBL" id="ARN84325.1"/>
    </source>
</evidence>
<protein>
    <submittedName>
        <fullName evidence="1">Uncharacterized protein</fullName>
    </submittedName>
</protein>
<proteinExistence type="predicted"/>
<dbReference type="AlphaFoldDB" id="A0A1W6N3A4"/>
<reference evidence="1 2" key="1">
    <citation type="submission" date="2014-06" db="EMBL/GenBank/DDBJ databases">
        <title>The genome of the endonuclear symbiont Nucleicultrix amoebiphila.</title>
        <authorList>
            <person name="Schulz F."/>
            <person name="Horn M."/>
        </authorList>
    </citation>
    <scope>NUCLEOTIDE SEQUENCE [LARGE SCALE GENOMIC DNA]</scope>
    <source>
        <strain evidence="1 2">FS5</strain>
    </source>
</reference>
<dbReference type="EMBL" id="CP008743">
    <property type="protein sequence ID" value="ARN84325.1"/>
    <property type="molecule type" value="Genomic_DNA"/>
</dbReference>
<organism evidence="1 2">
    <name type="scientific">Candidatus Nucleicultrix amoebiphila FS5</name>
    <dbReference type="NCBI Taxonomy" id="1414854"/>
    <lineage>
        <taxon>Bacteria</taxon>
        <taxon>Pseudomonadati</taxon>
        <taxon>Pseudomonadota</taxon>
        <taxon>Alphaproteobacteria</taxon>
        <taxon>Holosporales</taxon>
        <taxon>Candidatus Nucleicultricaceae</taxon>
        <taxon>Candidatus Nucleicultrix</taxon>
    </lineage>
</organism>
<evidence type="ECO:0000313" key="2">
    <source>
        <dbReference type="Proteomes" id="UP000237351"/>
    </source>
</evidence>
<dbReference type="RefSeq" id="WP_085783704.1">
    <property type="nucleotide sequence ID" value="NZ_CP008743.1"/>
</dbReference>